<dbReference type="EMBL" id="HBGZ01030395">
    <property type="protein sequence ID" value="CAD9628153.1"/>
    <property type="molecule type" value="Transcribed_RNA"/>
</dbReference>
<accession>A0A7S2Q0P7</accession>
<evidence type="ECO:0000313" key="1">
    <source>
        <dbReference type="EMBL" id="CAD9628153.1"/>
    </source>
</evidence>
<reference evidence="1" key="1">
    <citation type="submission" date="2021-01" db="EMBL/GenBank/DDBJ databases">
        <authorList>
            <person name="Corre E."/>
            <person name="Pelletier E."/>
            <person name="Niang G."/>
            <person name="Scheremetjew M."/>
            <person name="Finn R."/>
            <person name="Kale V."/>
            <person name="Holt S."/>
            <person name="Cochrane G."/>
            <person name="Meng A."/>
            <person name="Brown T."/>
            <person name="Cohen L."/>
        </authorList>
    </citation>
    <scope>NUCLEOTIDE SEQUENCE</scope>
    <source>
        <strain evidence="1">SM1012Den-03</strain>
    </source>
</reference>
<dbReference type="AlphaFoldDB" id="A0A7S2Q0P7"/>
<protein>
    <submittedName>
        <fullName evidence="1">Uncharacterized protein</fullName>
    </submittedName>
</protein>
<gene>
    <name evidence="1" type="ORF">SMAR0320_LOCUS21666</name>
</gene>
<proteinExistence type="predicted"/>
<organism evidence="1">
    <name type="scientific">Skeletonema marinoi</name>
    <dbReference type="NCBI Taxonomy" id="267567"/>
    <lineage>
        <taxon>Eukaryota</taxon>
        <taxon>Sar</taxon>
        <taxon>Stramenopiles</taxon>
        <taxon>Ochrophyta</taxon>
        <taxon>Bacillariophyta</taxon>
        <taxon>Coscinodiscophyceae</taxon>
        <taxon>Thalassiosirophycidae</taxon>
        <taxon>Thalassiosirales</taxon>
        <taxon>Skeletonemataceae</taxon>
        <taxon>Skeletonema</taxon>
        <taxon>Skeletonema marinoi-dohrnii complex</taxon>
    </lineage>
</organism>
<name>A0A7S2Q0P7_9STRA</name>
<sequence>MDYSSTFVSSNYASTPMRAQQAEMILARFMPPSSSQSDVPVHLSTYTPGEDFGRLAKLAKEFGLARIRNQKKQIRKGIPKLAITNGQQQQQQQQPSHERQPALRYIFSGYSIWLELEQQEINNNGIGDLEFAVKEAADEFHLGGAIPAPHVTALYGITTIATDEEAINIFRNDVVKAITNRAEKERKESTGNAGKFWPDLAATGILVGAEFDGVNGGEMDMAWTEISFATSPEHELLINELYDIFYRRDATRLAAANASLTDEKKEEYSPRSQPWVPQILRALELFLLVNHLKTF</sequence>